<dbReference type="EMBL" id="JARKIB010000009">
    <property type="protein sequence ID" value="KAJ7776126.1"/>
    <property type="molecule type" value="Genomic_DNA"/>
</dbReference>
<dbReference type="AlphaFoldDB" id="A0AAD7K108"/>
<name>A0AAD7K108_9AGAR</name>
<dbReference type="Proteomes" id="UP001215598">
    <property type="component" value="Unassembled WGS sequence"/>
</dbReference>
<comment type="caution">
    <text evidence="2">The sequence shown here is derived from an EMBL/GenBank/DDBJ whole genome shotgun (WGS) entry which is preliminary data.</text>
</comment>
<accession>A0AAD7K108</accession>
<feature type="compositionally biased region" description="Low complexity" evidence="1">
    <location>
        <begin position="119"/>
        <end position="140"/>
    </location>
</feature>
<organism evidence="2 3">
    <name type="scientific">Mycena metata</name>
    <dbReference type="NCBI Taxonomy" id="1033252"/>
    <lineage>
        <taxon>Eukaryota</taxon>
        <taxon>Fungi</taxon>
        <taxon>Dikarya</taxon>
        <taxon>Basidiomycota</taxon>
        <taxon>Agaricomycotina</taxon>
        <taxon>Agaricomycetes</taxon>
        <taxon>Agaricomycetidae</taxon>
        <taxon>Agaricales</taxon>
        <taxon>Marasmiineae</taxon>
        <taxon>Mycenaceae</taxon>
        <taxon>Mycena</taxon>
    </lineage>
</organism>
<evidence type="ECO:0000313" key="3">
    <source>
        <dbReference type="Proteomes" id="UP001215598"/>
    </source>
</evidence>
<sequence length="140" mass="14440">MSSQFAQNKVNNEKGLHREAFLTDLLAAVTQQHPASEEKKVVGSKRARSKDQDNAGAKGKKKKTELEDATAVVVTSSTAGSSSVPTPIATKEDKIQDKARDTVEAQDGGKVPVSDNDDTTGGASAAARSADEAVTAAASG</sequence>
<reference evidence="2" key="1">
    <citation type="submission" date="2023-03" db="EMBL/GenBank/DDBJ databases">
        <title>Massive genome expansion in bonnet fungi (Mycena s.s.) driven by repeated elements and novel gene families across ecological guilds.</title>
        <authorList>
            <consortium name="Lawrence Berkeley National Laboratory"/>
            <person name="Harder C.B."/>
            <person name="Miyauchi S."/>
            <person name="Viragh M."/>
            <person name="Kuo A."/>
            <person name="Thoen E."/>
            <person name="Andreopoulos B."/>
            <person name="Lu D."/>
            <person name="Skrede I."/>
            <person name="Drula E."/>
            <person name="Henrissat B."/>
            <person name="Morin E."/>
            <person name="Kohler A."/>
            <person name="Barry K."/>
            <person name="LaButti K."/>
            <person name="Morin E."/>
            <person name="Salamov A."/>
            <person name="Lipzen A."/>
            <person name="Mereny Z."/>
            <person name="Hegedus B."/>
            <person name="Baldrian P."/>
            <person name="Stursova M."/>
            <person name="Weitz H."/>
            <person name="Taylor A."/>
            <person name="Grigoriev I.V."/>
            <person name="Nagy L.G."/>
            <person name="Martin F."/>
            <person name="Kauserud H."/>
        </authorList>
    </citation>
    <scope>NUCLEOTIDE SEQUENCE</scope>
    <source>
        <strain evidence="2">CBHHK182m</strain>
    </source>
</reference>
<feature type="compositionally biased region" description="Basic and acidic residues" evidence="1">
    <location>
        <begin position="90"/>
        <end position="103"/>
    </location>
</feature>
<feature type="region of interest" description="Disordered" evidence="1">
    <location>
        <begin position="31"/>
        <end position="140"/>
    </location>
</feature>
<keyword evidence="3" id="KW-1185">Reference proteome</keyword>
<evidence type="ECO:0000256" key="1">
    <source>
        <dbReference type="SAM" id="MobiDB-lite"/>
    </source>
</evidence>
<protein>
    <submittedName>
        <fullName evidence="2">Uncharacterized protein</fullName>
    </submittedName>
</protein>
<gene>
    <name evidence="2" type="ORF">B0H16DRAFT_1684097</name>
</gene>
<feature type="compositionally biased region" description="Low complexity" evidence="1">
    <location>
        <begin position="69"/>
        <end position="84"/>
    </location>
</feature>
<proteinExistence type="predicted"/>
<evidence type="ECO:0000313" key="2">
    <source>
        <dbReference type="EMBL" id="KAJ7776126.1"/>
    </source>
</evidence>